<reference evidence="1" key="1">
    <citation type="submission" date="2020-04" db="EMBL/GenBank/DDBJ databases">
        <authorList>
            <person name="Zhang T."/>
        </authorList>
    </citation>
    <scope>NUCLEOTIDE SEQUENCE</scope>
    <source>
        <strain evidence="1">HKST-UBA01</strain>
    </source>
</reference>
<dbReference type="EMBL" id="JAGQHR010000922">
    <property type="protein sequence ID" value="MCA9729968.1"/>
    <property type="molecule type" value="Genomic_DNA"/>
</dbReference>
<dbReference type="AlphaFoldDB" id="A0A956M2X8"/>
<dbReference type="Proteomes" id="UP000697710">
    <property type="component" value="Unassembled WGS sequence"/>
</dbReference>
<sequence>MLNRLAYFLPRNSFPWEPTVTDASLYFCIRVNNPSIIPNLLVRRPAAQIWAAVAPGVVDCETEGGRFIAWHQWDATRRAMPHARFALAIEENAHVPGLLFRRQNSVGEWIWPEVWKNAIGCDLTSGARFETGEFAGLTAIEANVRLCRELLAMEGIRGLVFDASPRTMGYPSDARVLAPLRGLAPDAGRIVVNGIFQGEMPAWPGAFDPITPWATDLKYERSVMNPRGYLPRDFFDRVYCMFDGAEFGFSKLGLAYAGHNAVWHIAPTYPWEETKESFLRLQVGMFCLVMQNDVKLPPKISGGAPRYEQMGPWISAHETYAGEPWGGLLANAELLRWTQMRAVAPMHRLSGTRIYQRYLEDDGGQRYVVSVNFENRQIAGHKPFDASLIMRP</sequence>
<reference evidence="1" key="2">
    <citation type="journal article" date="2021" name="Microbiome">
        <title>Successional dynamics and alternative stable states in a saline activated sludge microbial community over 9 years.</title>
        <authorList>
            <person name="Wang Y."/>
            <person name="Ye J."/>
            <person name="Ju F."/>
            <person name="Liu L."/>
            <person name="Boyd J.A."/>
            <person name="Deng Y."/>
            <person name="Parks D.H."/>
            <person name="Jiang X."/>
            <person name="Yin X."/>
            <person name="Woodcroft B.J."/>
            <person name="Tyson G.W."/>
            <person name="Hugenholtz P."/>
            <person name="Polz M.F."/>
            <person name="Zhang T."/>
        </authorList>
    </citation>
    <scope>NUCLEOTIDE SEQUENCE</scope>
    <source>
        <strain evidence="1">HKST-UBA01</strain>
    </source>
</reference>
<evidence type="ECO:0000313" key="2">
    <source>
        <dbReference type="Proteomes" id="UP000697710"/>
    </source>
</evidence>
<organism evidence="1 2">
    <name type="scientific">Eiseniibacteriota bacterium</name>
    <dbReference type="NCBI Taxonomy" id="2212470"/>
    <lineage>
        <taxon>Bacteria</taxon>
        <taxon>Candidatus Eiseniibacteriota</taxon>
    </lineage>
</organism>
<accession>A0A956M2X8</accession>
<comment type="caution">
    <text evidence="1">The sequence shown here is derived from an EMBL/GenBank/DDBJ whole genome shotgun (WGS) entry which is preliminary data.</text>
</comment>
<gene>
    <name evidence="1" type="ORF">KC729_19950</name>
</gene>
<evidence type="ECO:0000313" key="1">
    <source>
        <dbReference type="EMBL" id="MCA9729968.1"/>
    </source>
</evidence>
<proteinExistence type="predicted"/>
<protein>
    <submittedName>
        <fullName evidence="1">Uncharacterized protein</fullName>
    </submittedName>
</protein>
<name>A0A956M2X8_UNCEI</name>